<dbReference type="RefSeq" id="WP_078023142.1">
    <property type="nucleotide sequence ID" value="NZ_JADPGM010000001.1"/>
</dbReference>
<evidence type="ECO:0000256" key="1">
    <source>
        <dbReference type="ARBA" id="ARBA00006525"/>
    </source>
</evidence>
<feature type="domain" description="Smf/DprA SLOG" evidence="2">
    <location>
        <begin position="78"/>
        <end position="286"/>
    </location>
</feature>
<dbReference type="Proteomes" id="UP000190256">
    <property type="component" value="Unassembled WGS sequence"/>
</dbReference>
<dbReference type="PANTHER" id="PTHR43022:SF1">
    <property type="entry name" value="PROTEIN SMF"/>
    <property type="match status" value="1"/>
</dbReference>
<dbReference type="InterPro" id="IPR057666">
    <property type="entry name" value="DrpA_SLOG"/>
</dbReference>
<gene>
    <name evidence="3" type="ORF">BS637_03150</name>
    <name evidence="4" type="ORF">BS638_04195</name>
</gene>
<dbReference type="NCBIfam" id="TIGR00732">
    <property type="entry name" value="dprA"/>
    <property type="match status" value="1"/>
</dbReference>
<protein>
    <submittedName>
        <fullName evidence="4">DNA protecting protein DprA</fullName>
    </submittedName>
</protein>
<sequence length="361" mass="40872">MIDLNLWYASSKVSNNIKIKLLQEFESVHNIFDYVQNFKYEKNINKNIFKVINNFKIAWDKEKINNIKNKIIKDNIKIVNYMEKEYPARLRNYDDAPAVLFYKGNIEKFSVIKSAAIVGSRKCSIYGMKVTKIISEALAENNVMVVSGMAKGIDYYAHLYCIENNGFTTAILGSGIDVVYPKQNKKIYDIISKDGCVISEFLPGTPPLSYNFPRRNRIISGLSDIVIVVEAGEKSGSLITTEIALEQGKDVVAVPGSIFSKESIGTNKIIKEGAYVFTNVEDILDYIGIEKINLNNNKNNNVILKNSLQGKVYNALSHDPKHINDLLKLIDVDIKHLYEVLFELQLKKEIICLAGNYYVKS</sequence>
<dbReference type="PANTHER" id="PTHR43022">
    <property type="entry name" value="PROTEIN SMF"/>
    <property type="match status" value="1"/>
</dbReference>
<dbReference type="Gene3D" id="1.10.10.10">
    <property type="entry name" value="Winged helix-like DNA-binding domain superfamily/Winged helix DNA-binding domain"/>
    <property type="match status" value="1"/>
</dbReference>
<dbReference type="SUPFAM" id="SSF102405">
    <property type="entry name" value="MCP/YpsA-like"/>
    <property type="match status" value="1"/>
</dbReference>
<dbReference type="Gene3D" id="3.40.50.450">
    <property type="match status" value="1"/>
</dbReference>
<accession>A0A1S9IG76</accession>
<dbReference type="Pfam" id="PF02481">
    <property type="entry name" value="DNA_processg_A"/>
    <property type="match status" value="1"/>
</dbReference>
<dbReference type="InterPro" id="IPR003488">
    <property type="entry name" value="DprA"/>
</dbReference>
<comment type="similarity">
    <text evidence="1">Belongs to the DprA/Smf family.</text>
</comment>
<evidence type="ECO:0000259" key="2">
    <source>
        <dbReference type="Pfam" id="PF02481"/>
    </source>
</evidence>
<evidence type="ECO:0000313" key="4">
    <source>
        <dbReference type="EMBL" id="OOO69235.1"/>
    </source>
</evidence>
<dbReference type="EMBL" id="MRAE01000006">
    <property type="protein sequence ID" value="OOO69235.1"/>
    <property type="molecule type" value="Genomic_DNA"/>
</dbReference>
<name>A0A1S9IG76_9CLOT</name>
<dbReference type="AlphaFoldDB" id="A0A1S9IG76"/>
<organism evidence="4 6">
    <name type="scientific">Clostridium tepidum</name>
    <dbReference type="NCBI Taxonomy" id="1962263"/>
    <lineage>
        <taxon>Bacteria</taxon>
        <taxon>Bacillati</taxon>
        <taxon>Bacillota</taxon>
        <taxon>Clostridia</taxon>
        <taxon>Eubacteriales</taxon>
        <taxon>Clostridiaceae</taxon>
        <taxon>Clostridium</taxon>
    </lineage>
</organism>
<keyword evidence="5" id="KW-1185">Reference proteome</keyword>
<evidence type="ECO:0000313" key="3">
    <source>
        <dbReference type="EMBL" id="OOO63395.1"/>
    </source>
</evidence>
<evidence type="ECO:0000313" key="6">
    <source>
        <dbReference type="Proteomes" id="UP000190256"/>
    </source>
</evidence>
<dbReference type="EMBL" id="MRAD01000002">
    <property type="protein sequence ID" value="OOO63395.1"/>
    <property type="molecule type" value="Genomic_DNA"/>
</dbReference>
<proteinExistence type="inferred from homology"/>
<reference evidence="4 6" key="1">
    <citation type="submission" date="2016-12" db="EMBL/GenBank/DDBJ databases">
        <title>Clostridium tepidum sp. nov., a close relative of Clostridium sporogenes and Clostridium botulinum Group I.</title>
        <authorList>
            <person name="Dobritsa A.P."/>
            <person name="Kutumbaka K.K."/>
            <person name="Werner K."/>
            <person name="Wiedmann M."/>
            <person name="Asmus A."/>
            <person name="Samadpour M."/>
        </authorList>
    </citation>
    <scope>NUCLEOTIDE SEQUENCE [LARGE SCALE GENOMIC DNA]</scope>
    <source>
        <strain evidence="4 6">IEH 97212</strain>
    </source>
</reference>
<dbReference type="OrthoDB" id="9785707at2"/>
<dbReference type="STRING" id="1962263.BS637_03150"/>
<comment type="caution">
    <text evidence="4">The sequence shown here is derived from an EMBL/GenBank/DDBJ whole genome shotgun (WGS) entry which is preliminary data.</text>
</comment>
<dbReference type="InterPro" id="IPR036388">
    <property type="entry name" value="WH-like_DNA-bd_sf"/>
</dbReference>
<dbReference type="Proteomes" id="UP000190206">
    <property type="component" value="Unassembled WGS sequence"/>
</dbReference>
<dbReference type="GO" id="GO:0009294">
    <property type="term" value="P:DNA-mediated transformation"/>
    <property type="evidence" value="ECO:0007669"/>
    <property type="project" value="InterPro"/>
</dbReference>
<evidence type="ECO:0000313" key="5">
    <source>
        <dbReference type="Proteomes" id="UP000190206"/>
    </source>
</evidence>
<reference evidence="3 5" key="2">
    <citation type="submission" date="2016-12" db="EMBL/GenBank/DDBJ databases">
        <title>Clostridium tepidum sp. nov., a close relative of Clostridium sporogenes and Clostridium botulinum Group I.</title>
        <authorList>
            <person name="Dobritsa A.P."/>
            <person name="Kutumbaka K."/>
            <person name="Werner K."/>
            <person name="Samadpour M."/>
        </authorList>
    </citation>
    <scope>NUCLEOTIDE SEQUENCE [LARGE SCALE GENOMIC DNA]</scope>
    <source>
        <strain evidence="3 5">PE</strain>
    </source>
</reference>